<feature type="compositionally biased region" description="Polar residues" evidence="1">
    <location>
        <begin position="7"/>
        <end position="20"/>
    </location>
</feature>
<dbReference type="Proteomes" id="UP000772434">
    <property type="component" value="Unassembled WGS sequence"/>
</dbReference>
<comment type="caution">
    <text evidence="2">The sequence shown here is derived from an EMBL/GenBank/DDBJ whole genome shotgun (WGS) entry which is preliminary data.</text>
</comment>
<sequence length="150" mass="15993">MVATSHAFVSSSNADDTPNFSHYPAGEDPNIETSSPRFYHSSSSINVSPLDSITTKPAIPPPHSPSESNSPNPALPLVAQQAFTAMSDSLLPTPRADWNPSELGIVHLPSIASSSREPSKNDSDRTGSPQSSEAGFIRQRRPIITKLTIS</sequence>
<evidence type="ECO:0000313" key="3">
    <source>
        <dbReference type="Proteomes" id="UP000772434"/>
    </source>
</evidence>
<reference evidence="2" key="1">
    <citation type="submission" date="2020-11" db="EMBL/GenBank/DDBJ databases">
        <authorList>
            <consortium name="DOE Joint Genome Institute"/>
            <person name="Ahrendt S."/>
            <person name="Riley R."/>
            <person name="Andreopoulos W."/>
            <person name="Labutti K."/>
            <person name="Pangilinan J."/>
            <person name="Ruiz-Duenas F.J."/>
            <person name="Barrasa J.M."/>
            <person name="Sanchez-Garcia M."/>
            <person name="Camarero S."/>
            <person name="Miyauchi S."/>
            <person name="Serrano A."/>
            <person name="Linde D."/>
            <person name="Babiker R."/>
            <person name="Drula E."/>
            <person name="Ayuso-Fernandez I."/>
            <person name="Pacheco R."/>
            <person name="Padilla G."/>
            <person name="Ferreira P."/>
            <person name="Barriuso J."/>
            <person name="Kellner H."/>
            <person name="Castanera R."/>
            <person name="Alfaro M."/>
            <person name="Ramirez L."/>
            <person name="Pisabarro A.G."/>
            <person name="Kuo A."/>
            <person name="Tritt A."/>
            <person name="Lipzen A."/>
            <person name="He G."/>
            <person name="Yan M."/>
            <person name="Ng V."/>
            <person name="Cullen D."/>
            <person name="Martin F."/>
            <person name="Rosso M.-N."/>
            <person name="Henrissat B."/>
            <person name="Hibbett D."/>
            <person name="Martinez A.T."/>
            <person name="Grigoriev I.V."/>
        </authorList>
    </citation>
    <scope>NUCLEOTIDE SEQUENCE</scope>
    <source>
        <strain evidence="2">AH 40177</strain>
    </source>
</reference>
<feature type="region of interest" description="Disordered" evidence="1">
    <location>
        <begin position="1"/>
        <end position="79"/>
    </location>
</feature>
<dbReference type="EMBL" id="JADNRY010000059">
    <property type="protein sequence ID" value="KAF9068634.1"/>
    <property type="molecule type" value="Genomic_DNA"/>
</dbReference>
<organism evidence="2 3">
    <name type="scientific">Rhodocollybia butyracea</name>
    <dbReference type="NCBI Taxonomy" id="206335"/>
    <lineage>
        <taxon>Eukaryota</taxon>
        <taxon>Fungi</taxon>
        <taxon>Dikarya</taxon>
        <taxon>Basidiomycota</taxon>
        <taxon>Agaricomycotina</taxon>
        <taxon>Agaricomycetes</taxon>
        <taxon>Agaricomycetidae</taxon>
        <taxon>Agaricales</taxon>
        <taxon>Marasmiineae</taxon>
        <taxon>Omphalotaceae</taxon>
        <taxon>Rhodocollybia</taxon>
    </lineage>
</organism>
<gene>
    <name evidence="2" type="ORF">BDP27DRAFT_787735</name>
</gene>
<keyword evidence="3" id="KW-1185">Reference proteome</keyword>
<feature type="region of interest" description="Disordered" evidence="1">
    <location>
        <begin position="109"/>
        <end position="150"/>
    </location>
</feature>
<evidence type="ECO:0000313" key="2">
    <source>
        <dbReference type="EMBL" id="KAF9068634.1"/>
    </source>
</evidence>
<name>A0A9P5PSP3_9AGAR</name>
<dbReference type="AlphaFoldDB" id="A0A9P5PSP3"/>
<feature type="compositionally biased region" description="Polar residues" evidence="1">
    <location>
        <begin position="31"/>
        <end position="55"/>
    </location>
</feature>
<evidence type="ECO:0000256" key="1">
    <source>
        <dbReference type="SAM" id="MobiDB-lite"/>
    </source>
</evidence>
<proteinExistence type="predicted"/>
<dbReference type="OrthoDB" id="10618955at2759"/>
<protein>
    <submittedName>
        <fullName evidence="2">Uncharacterized protein</fullName>
    </submittedName>
</protein>
<accession>A0A9P5PSP3</accession>